<keyword evidence="2" id="KW-1185">Reference proteome</keyword>
<dbReference type="Pfam" id="PF00702">
    <property type="entry name" value="Hydrolase"/>
    <property type="match status" value="1"/>
</dbReference>
<dbReference type="InterPro" id="IPR006439">
    <property type="entry name" value="HAD-SF_hydro_IA"/>
</dbReference>
<dbReference type="NCBIfam" id="TIGR01509">
    <property type="entry name" value="HAD-SF-IA-v3"/>
    <property type="match status" value="1"/>
</dbReference>
<gene>
    <name evidence="1" type="ORF">rosag_11620</name>
</gene>
<dbReference type="PANTHER" id="PTHR43481">
    <property type="entry name" value="FRUCTOSE-1-PHOSPHATE PHOSPHATASE"/>
    <property type="match status" value="1"/>
</dbReference>
<dbReference type="PANTHER" id="PTHR43481:SF4">
    <property type="entry name" value="GLYCEROL-1-PHOSPHATE PHOSPHOHYDROLASE 1-RELATED"/>
    <property type="match status" value="1"/>
</dbReference>
<organism evidence="1 2">
    <name type="scientific">Roseisolibacter agri</name>
    <dbReference type="NCBI Taxonomy" id="2014610"/>
    <lineage>
        <taxon>Bacteria</taxon>
        <taxon>Pseudomonadati</taxon>
        <taxon>Gemmatimonadota</taxon>
        <taxon>Gemmatimonadia</taxon>
        <taxon>Gemmatimonadales</taxon>
        <taxon>Gemmatimonadaceae</taxon>
        <taxon>Roseisolibacter</taxon>
    </lineage>
</organism>
<dbReference type="SFLD" id="SFLDG01129">
    <property type="entry name" value="C1.5:_HAD__Beta-PGM__Phosphata"/>
    <property type="match status" value="1"/>
</dbReference>
<dbReference type="EMBL" id="BRXS01000002">
    <property type="protein sequence ID" value="GLC24649.1"/>
    <property type="molecule type" value="Genomic_DNA"/>
</dbReference>
<dbReference type="SUPFAM" id="SSF56784">
    <property type="entry name" value="HAD-like"/>
    <property type="match status" value="1"/>
</dbReference>
<evidence type="ECO:0000313" key="2">
    <source>
        <dbReference type="Proteomes" id="UP001161325"/>
    </source>
</evidence>
<dbReference type="Gene3D" id="1.10.150.240">
    <property type="entry name" value="Putative phosphatase, domain 2"/>
    <property type="match status" value="1"/>
</dbReference>
<sequence length="231" mass="23329">MTAPVVLHARALLFDLDGVLADSTASVEMHWRRWAARHALDADALLRVVHGRRAVDTIRAVAPQLDAEAELAWLVAAEAGDTAGVVAAPGAAALLASLPSDAWAIATSGVRAVAVARLRASDLPVPPVLIAADEIARGKPDPEGYLAAAARLGWPPAACVVLEDAPAGIAAARAAGMACVALTTTHSASEVAGADLVVPTLAALQVTRAAHPDGGVQYTLAAKPGHASADV</sequence>
<dbReference type="AlphaFoldDB" id="A0AA37Q190"/>
<dbReference type="SFLD" id="SFLDS00003">
    <property type="entry name" value="Haloacid_Dehalogenase"/>
    <property type="match status" value="1"/>
</dbReference>
<dbReference type="InterPro" id="IPR023214">
    <property type="entry name" value="HAD_sf"/>
</dbReference>
<name>A0AA37Q190_9BACT</name>
<dbReference type="InterPro" id="IPR051806">
    <property type="entry name" value="HAD-like_SPP"/>
</dbReference>
<dbReference type="Proteomes" id="UP001161325">
    <property type="component" value="Unassembled WGS sequence"/>
</dbReference>
<dbReference type="InterPro" id="IPR023198">
    <property type="entry name" value="PGP-like_dom2"/>
</dbReference>
<protein>
    <submittedName>
        <fullName evidence="1">Haloacid dehalogenase</fullName>
    </submittedName>
</protein>
<proteinExistence type="predicted"/>
<dbReference type="GO" id="GO:0050308">
    <property type="term" value="F:sugar-phosphatase activity"/>
    <property type="evidence" value="ECO:0007669"/>
    <property type="project" value="TreeGrafter"/>
</dbReference>
<accession>A0AA37Q190</accession>
<reference evidence="1" key="1">
    <citation type="submission" date="2022-08" db="EMBL/GenBank/DDBJ databases">
        <title>Draft genome sequencing of Roseisolibacter agri AW1220.</title>
        <authorList>
            <person name="Tobiishi Y."/>
            <person name="Tonouchi A."/>
        </authorList>
    </citation>
    <scope>NUCLEOTIDE SEQUENCE</scope>
    <source>
        <strain evidence="1">AW1220</strain>
    </source>
</reference>
<evidence type="ECO:0000313" key="1">
    <source>
        <dbReference type="EMBL" id="GLC24649.1"/>
    </source>
</evidence>
<dbReference type="InterPro" id="IPR036412">
    <property type="entry name" value="HAD-like_sf"/>
</dbReference>
<comment type="caution">
    <text evidence="1">The sequence shown here is derived from an EMBL/GenBank/DDBJ whole genome shotgun (WGS) entry which is preliminary data.</text>
</comment>
<dbReference type="Gene3D" id="3.40.50.1000">
    <property type="entry name" value="HAD superfamily/HAD-like"/>
    <property type="match status" value="1"/>
</dbReference>
<dbReference type="RefSeq" id="WP_284349095.1">
    <property type="nucleotide sequence ID" value="NZ_BRXS01000002.1"/>
</dbReference>